<name>A0A0C1VL11_9VIBR</name>
<dbReference type="RefSeq" id="WP_020195799.1">
    <property type="nucleotide sequence ID" value="NZ_BAOH01000029.1"/>
</dbReference>
<protein>
    <recommendedName>
        <fullName evidence="4">MFS transporter</fullName>
    </recommendedName>
</protein>
<dbReference type="SUPFAM" id="SSF103473">
    <property type="entry name" value="MFS general substrate transporter"/>
    <property type="match status" value="1"/>
</dbReference>
<gene>
    <name evidence="2" type="ORF">H735_30110</name>
</gene>
<evidence type="ECO:0000313" key="2">
    <source>
        <dbReference type="EMBL" id="KIF44892.1"/>
    </source>
</evidence>
<dbReference type="AlphaFoldDB" id="A0A0C1VL11"/>
<dbReference type="Proteomes" id="UP000031586">
    <property type="component" value="Unassembled WGS sequence"/>
</dbReference>
<proteinExistence type="predicted"/>
<comment type="caution">
    <text evidence="2">The sequence shown here is derived from an EMBL/GenBank/DDBJ whole genome shotgun (WGS) entry which is preliminary data.</text>
</comment>
<accession>A0A0C1VL11</accession>
<evidence type="ECO:0000256" key="1">
    <source>
        <dbReference type="SAM" id="Phobius"/>
    </source>
</evidence>
<reference evidence="2 3" key="1">
    <citation type="submission" date="2014-07" db="EMBL/GenBank/DDBJ databases">
        <title>Unique and conserved regions in Vibrio harveyi and related species in comparison with the shrimp pathogen Vibrio harveyi CAIM 1792.</title>
        <authorList>
            <person name="Espinoza-Valles I."/>
            <person name="Vora G."/>
            <person name="Leekitcharoenphon P."/>
            <person name="Ussery D."/>
            <person name="Hoj L."/>
            <person name="Gomez-Gil B."/>
        </authorList>
    </citation>
    <scope>NUCLEOTIDE SEQUENCE [LARGE SCALE GENOMIC DNA]</scope>
    <source>
        <strain evidence="3">CAIM 1854 / LMG 25443</strain>
    </source>
</reference>
<organism evidence="2 3">
    <name type="scientific">Vibrio owensii CAIM 1854 = LMG 25443</name>
    <dbReference type="NCBI Taxonomy" id="1229493"/>
    <lineage>
        <taxon>Bacteria</taxon>
        <taxon>Pseudomonadati</taxon>
        <taxon>Pseudomonadota</taxon>
        <taxon>Gammaproteobacteria</taxon>
        <taxon>Vibrionales</taxon>
        <taxon>Vibrionaceae</taxon>
        <taxon>Vibrio</taxon>
    </lineage>
</organism>
<sequence>MVPLNIVSSIIALTLAVKLSDALGGWKVLLASYGWITLALAVVWIIFFQDFERDPKLSNNADAKKEELRIALTSRITWGMIVQLIMLLQRAKLALWMPHLCRCG</sequence>
<keyword evidence="1" id="KW-0812">Transmembrane</keyword>
<dbReference type="EMBL" id="JPRD01000093">
    <property type="protein sequence ID" value="KIF44892.1"/>
    <property type="molecule type" value="Genomic_DNA"/>
</dbReference>
<keyword evidence="1" id="KW-1133">Transmembrane helix</keyword>
<evidence type="ECO:0000313" key="3">
    <source>
        <dbReference type="Proteomes" id="UP000031586"/>
    </source>
</evidence>
<keyword evidence="1" id="KW-0472">Membrane</keyword>
<feature type="transmembrane region" description="Helical" evidence="1">
    <location>
        <begin position="32"/>
        <end position="49"/>
    </location>
</feature>
<dbReference type="InterPro" id="IPR036259">
    <property type="entry name" value="MFS_trans_sf"/>
</dbReference>
<dbReference type="PATRIC" id="fig|1229493.5.peg.6125"/>
<evidence type="ECO:0008006" key="4">
    <source>
        <dbReference type="Google" id="ProtNLM"/>
    </source>
</evidence>